<evidence type="ECO:0000313" key="2">
    <source>
        <dbReference type="Proteomes" id="UP000003146"/>
    </source>
</evidence>
<reference evidence="1 2" key="2">
    <citation type="submission" date="2008-04" db="EMBL/GenBank/DDBJ databases">
        <authorList>
            <person name="Fulton L."/>
            <person name="Clifton S."/>
            <person name="Fulton B."/>
            <person name="Xu J."/>
            <person name="Minx P."/>
            <person name="Pepin K.H."/>
            <person name="Johnson M."/>
            <person name="Thiruvilangam P."/>
            <person name="Bhonagiri V."/>
            <person name="Nash W.E."/>
            <person name="Mardis E.R."/>
            <person name="Wilson R.K."/>
        </authorList>
    </citation>
    <scope>NUCLEOTIDE SEQUENCE [LARGE SCALE GENOMIC DNA]</scope>
    <source>
        <strain evidence="1 2">DSM 17136</strain>
    </source>
</reference>
<accession>B3JGV2</accession>
<dbReference type="Proteomes" id="UP000003146">
    <property type="component" value="Unassembled WGS sequence"/>
</dbReference>
<name>B3JGV2_9BACT</name>
<comment type="caution">
    <text evidence="1">The sequence shown here is derived from an EMBL/GenBank/DDBJ whole genome shotgun (WGS) entry which is preliminary data.</text>
</comment>
<dbReference type="AlphaFoldDB" id="B3JGV2"/>
<dbReference type="EMBL" id="ABIY02000071">
    <property type="protein sequence ID" value="EDV01696.1"/>
    <property type="molecule type" value="Genomic_DNA"/>
</dbReference>
<gene>
    <name evidence="1" type="ORF">BACCOP_01108</name>
</gene>
<sequence length="70" mass="7647">MITTIIDSVTFSYIFGKGDSPLGIDITGELTMLSARGAGVSVPLVPVVRLQYKSEVFHNFLFLVIDKVTK</sequence>
<protein>
    <submittedName>
        <fullName evidence="1">Uncharacterized protein</fullName>
    </submittedName>
</protein>
<organism evidence="1 2">
    <name type="scientific">Phocaeicola coprocola DSM 17136</name>
    <dbReference type="NCBI Taxonomy" id="470145"/>
    <lineage>
        <taxon>Bacteria</taxon>
        <taxon>Pseudomonadati</taxon>
        <taxon>Bacteroidota</taxon>
        <taxon>Bacteroidia</taxon>
        <taxon>Bacteroidales</taxon>
        <taxon>Bacteroidaceae</taxon>
        <taxon>Phocaeicola</taxon>
    </lineage>
</organism>
<evidence type="ECO:0000313" key="1">
    <source>
        <dbReference type="EMBL" id="EDV01696.1"/>
    </source>
</evidence>
<dbReference type="HOGENOM" id="CLU_2749256_0_0_10"/>
<proteinExistence type="predicted"/>
<reference evidence="1 2" key="1">
    <citation type="submission" date="2008-04" db="EMBL/GenBank/DDBJ databases">
        <title>Draft genome sequence of Bacteroides coprocola (DSM 17136).</title>
        <authorList>
            <person name="Sudarsanam P."/>
            <person name="Ley R."/>
            <person name="Guruge J."/>
            <person name="Turnbaugh P.J."/>
            <person name="Mahowald M."/>
            <person name="Liep D."/>
            <person name="Gordon J."/>
        </authorList>
    </citation>
    <scope>NUCLEOTIDE SEQUENCE [LARGE SCALE GENOMIC DNA]</scope>
    <source>
        <strain evidence="1 2">DSM 17136</strain>
    </source>
</reference>